<accession>A0AC61QSL3</accession>
<dbReference type="Proteomes" id="UP000308886">
    <property type="component" value="Unassembled WGS sequence"/>
</dbReference>
<evidence type="ECO:0000313" key="1">
    <source>
        <dbReference type="EMBL" id="TGX83418.1"/>
    </source>
</evidence>
<name>A0AC61QSL3_9BACT</name>
<dbReference type="EMBL" id="SRZC01000004">
    <property type="protein sequence ID" value="TGX83418.1"/>
    <property type="molecule type" value="Genomic_DNA"/>
</dbReference>
<reference evidence="1" key="1">
    <citation type="submission" date="2019-04" db="EMBL/GenBank/DDBJ databases">
        <title>Microbes associate with the intestines of laboratory mice.</title>
        <authorList>
            <person name="Navarre W."/>
            <person name="Wong E."/>
            <person name="Huang K."/>
            <person name="Tropini C."/>
            <person name="Ng K."/>
            <person name="Yu B."/>
        </authorList>
    </citation>
    <scope>NUCLEOTIDE SEQUENCE</scope>
    <source>
        <strain evidence="1">NM73_A23</strain>
    </source>
</reference>
<comment type="caution">
    <text evidence="1">The sequence shown here is derived from an EMBL/GenBank/DDBJ whole genome shotgun (WGS) entry which is preliminary data.</text>
</comment>
<organism evidence="1 2">
    <name type="scientific">Palleniella muris</name>
    <dbReference type="NCBI Taxonomy" id="3038145"/>
    <lineage>
        <taxon>Bacteria</taxon>
        <taxon>Pseudomonadati</taxon>
        <taxon>Bacteroidota</taxon>
        <taxon>Bacteroidia</taxon>
        <taxon>Bacteroidales</taxon>
        <taxon>Prevotellaceae</taxon>
        <taxon>Palleniella</taxon>
    </lineage>
</organism>
<evidence type="ECO:0000313" key="2">
    <source>
        <dbReference type="Proteomes" id="UP000308886"/>
    </source>
</evidence>
<proteinExistence type="predicted"/>
<keyword evidence="2" id="KW-1185">Reference proteome</keyword>
<protein>
    <submittedName>
        <fullName evidence="1">Arabinan endo-1,5-alpha-L-arabinosidase</fullName>
    </submittedName>
</protein>
<sequence>MLIAAPMANEGSHAKAQDKNGSQPVILETPAVHDPVMAYEGGKYYLFCTGHGITQMTSNDLNHWTIDKGGVLKDKDIPAWTHDSVPGFENHIWAPDVINYRGKWYLAYSCSTFGKNTSAIGLLSNTSLADKDGWKDEGCIIASKGKRDNWNAIDPNFIIDKKGNPWMTWGSFWDGIQMIQLDKKTLHVKKGAKPLTIARRHAAGGTSAEPNPTSKYAGVNAVEAPFIMKHGDYYYLFVSWDYCCRGIKSNYRVVVGRSKNVCGPYLDKEGKDMREGGGNLILEGDKNEYEALGHCAAYHQPELSADLFICHGYSVEKSGMPILVKKRINWTADGWLTLTPW</sequence>
<gene>
    <name evidence="1" type="ORF">E5358_03525</name>
</gene>